<dbReference type="GO" id="GO:0005524">
    <property type="term" value="F:ATP binding"/>
    <property type="evidence" value="ECO:0007669"/>
    <property type="project" value="InterPro"/>
</dbReference>
<evidence type="ECO:0000313" key="4">
    <source>
        <dbReference type="EMBL" id="KAL0369747.1"/>
    </source>
</evidence>
<comment type="caution">
    <text evidence="4">The sequence shown here is derived from an EMBL/GenBank/DDBJ whole genome shotgun (WGS) entry which is preliminary data.</text>
</comment>
<comment type="subcellular location">
    <subcellularLocation>
        <location evidence="1">Cell membrane</location>
    </subcellularLocation>
</comment>
<dbReference type="GO" id="GO:0005886">
    <property type="term" value="C:plasma membrane"/>
    <property type="evidence" value="ECO:0007669"/>
    <property type="project" value="UniProtKB-SubCell"/>
</dbReference>
<feature type="domain" description="Protein kinase" evidence="3">
    <location>
        <begin position="81"/>
        <end position="382"/>
    </location>
</feature>
<reference evidence="4" key="2">
    <citation type="journal article" date="2024" name="Plant">
        <title>Genomic evolution and insights into agronomic trait innovations of Sesamum species.</title>
        <authorList>
            <person name="Miao H."/>
            <person name="Wang L."/>
            <person name="Qu L."/>
            <person name="Liu H."/>
            <person name="Sun Y."/>
            <person name="Le M."/>
            <person name="Wang Q."/>
            <person name="Wei S."/>
            <person name="Zheng Y."/>
            <person name="Lin W."/>
            <person name="Duan Y."/>
            <person name="Cao H."/>
            <person name="Xiong S."/>
            <person name="Wang X."/>
            <person name="Wei L."/>
            <person name="Li C."/>
            <person name="Ma Q."/>
            <person name="Ju M."/>
            <person name="Zhao R."/>
            <person name="Li G."/>
            <person name="Mu C."/>
            <person name="Tian Q."/>
            <person name="Mei H."/>
            <person name="Zhang T."/>
            <person name="Gao T."/>
            <person name="Zhang H."/>
        </authorList>
    </citation>
    <scope>NUCLEOTIDE SEQUENCE</scope>
    <source>
        <strain evidence="4">G01</strain>
    </source>
</reference>
<proteinExistence type="predicted"/>
<dbReference type="SMART" id="SM00220">
    <property type="entry name" value="S_TKc"/>
    <property type="match status" value="1"/>
</dbReference>
<name>A0AAW2QP70_9LAMI</name>
<dbReference type="InterPro" id="IPR011009">
    <property type="entry name" value="Kinase-like_dom_sf"/>
</dbReference>
<keyword evidence="2" id="KW-1003">Cell membrane</keyword>
<dbReference type="EMBL" id="JACGWK010000002">
    <property type="protein sequence ID" value="KAL0369747.1"/>
    <property type="molecule type" value="Genomic_DNA"/>
</dbReference>
<dbReference type="GO" id="GO:0004672">
    <property type="term" value="F:protein kinase activity"/>
    <property type="evidence" value="ECO:0007669"/>
    <property type="project" value="InterPro"/>
</dbReference>
<dbReference type="Gene3D" id="1.10.510.10">
    <property type="entry name" value="Transferase(Phosphotransferase) domain 1"/>
    <property type="match status" value="1"/>
</dbReference>
<keyword evidence="2" id="KW-0472">Membrane</keyword>
<sequence length="392" mass="45948">MEECPIELRFENLRLSTDDFCDQDYIDAFQFGKDYHGIGPPSSLSPSRSVSPAAASTQTIGTKECPKKLRFEDLRLYTDNFSDRNYIGKFQFGKVYHGKVPLQGSEKPKHVTVKIWELLPEHSLYPKENHSRLMDEVIFLQQQEVLHPGLMKLYGYCCEAEQWGIVYDFKSFNTVTNLVLRDDFMWWQRIKVALRFAQLLRFLHVQNRGERPFLIRNISADHIMVDEDWNPKLYDFGLITGGIFPDKTKYSFQCLNGCWGAREPRGDWSHRTDEFAFGVFLLGLITKEVYTDEDRLNLEPCIVDRAYEKYCCDQERVGGENFRFSLVHKSFDADPSFCASDAPSITRLAWYCVNYFPSDRPDLNGIVNWLQRLKVVRHHLRIYREVKRKLLV</sequence>
<dbReference type="InterPro" id="IPR000719">
    <property type="entry name" value="Prot_kinase_dom"/>
</dbReference>
<evidence type="ECO:0000256" key="2">
    <source>
        <dbReference type="ARBA" id="ARBA00022475"/>
    </source>
</evidence>
<keyword evidence="4" id="KW-0675">Receptor</keyword>
<accession>A0AAW2QP70</accession>
<dbReference type="SUPFAM" id="SSF56112">
    <property type="entry name" value="Protein kinase-like (PK-like)"/>
    <property type="match status" value="1"/>
</dbReference>
<keyword evidence="4" id="KW-0418">Kinase</keyword>
<gene>
    <name evidence="4" type="ORF">Sangu_0292800</name>
</gene>
<evidence type="ECO:0000259" key="3">
    <source>
        <dbReference type="PROSITE" id="PS50011"/>
    </source>
</evidence>
<dbReference type="InterPro" id="IPR050823">
    <property type="entry name" value="Plant_Ser_Thr_Prot_Kinase"/>
</dbReference>
<dbReference type="PROSITE" id="PS50011">
    <property type="entry name" value="PROTEIN_KINASE_DOM"/>
    <property type="match status" value="1"/>
</dbReference>
<dbReference type="PANTHER" id="PTHR45621">
    <property type="entry name" value="OS01G0588500 PROTEIN-RELATED"/>
    <property type="match status" value="1"/>
</dbReference>
<evidence type="ECO:0000256" key="1">
    <source>
        <dbReference type="ARBA" id="ARBA00004236"/>
    </source>
</evidence>
<keyword evidence="4" id="KW-0808">Transferase</keyword>
<dbReference type="InterPro" id="IPR001245">
    <property type="entry name" value="Ser-Thr/Tyr_kinase_cat_dom"/>
</dbReference>
<dbReference type="Gene3D" id="3.30.200.20">
    <property type="entry name" value="Phosphorylase Kinase, domain 1"/>
    <property type="match status" value="1"/>
</dbReference>
<dbReference type="Pfam" id="PF07714">
    <property type="entry name" value="PK_Tyr_Ser-Thr"/>
    <property type="match status" value="1"/>
</dbReference>
<dbReference type="AlphaFoldDB" id="A0AAW2QP70"/>
<organism evidence="4">
    <name type="scientific">Sesamum angustifolium</name>
    <dbReference type="NCBI Taxonomy" id="2727405"/>
    <lineage>
        <taxon>Eukaryota</taxon>
        <taxon>Viridiplantae</taxon>
        <taxon>Streptophyta</taxon>
        <taxon>Embryophyta</taxon>
        <taxon>Tracheophyta</taxon>
        <taxon>Spermatophyta</taxon>
        <taxon>Magnoliopsida</taxon>
        <taxon>eudicotyledons</taxon>
        <taxon>Gunneridae</taxon>
        <taxon>Pentapetalae</taxon>
        <taxon>asterids</taxon>
        <taxon>lamiids</taxon>
        <taxon>Lamiales</taxon>
        <taxon>Pedaliaceae</taxon>
        <taxon>Sesamum</taxon>
    </lineage>
</organism>
<reference evidence="4" key="1">
    <citation type="submission" date="2020-06" db="EMBL/GenBank/DDBJ databases">
        <authorList>
            <person name="Li T."/>
            <person name="Hu X."/>
            <person name="Zhang T."/>
            <person name="Song X."/>
            <person name="Zhang H."/>
            <person name="Dai N."/>
            <person name="Sheng W."/>
            <person name="Hou X."/>
            <person name="Wei L."/>
        </authorList>
    </citation>
    <scope>NUCLEOTIDE SEQUENCE</scope>
    <source>
        <strain evidence="4">G01</strain>
        <tissue evidence="4">Leaf</tissue>
    </source>
</reference>
<protein>
    <submittedName>
        <fullName evidence="4">Receptor-like kinase LIP2</fullName>
    </submittedName>
</protein>